<reference evidence="1 2" key="1">
    <citation type="submission" date="2017-04" db="EMBL/GenBank/DDBJ databases">
        <authorList>
            <person name="Afonso C.L."/>
            <person name="Miller P.J."/>
            <person name="Scott M.A."/>
            <person name="Spackman E."/>
            <person name="Goraichik I."/>
            <person name="Dimitrov K.M."/>
            <person name="Suarez D.L."/>
            <person name="Swayne D.E."/>
        </authorList>
    </citation>
    <scope>NUCLEOTIDE SEQUENCE [LARGE SCALE GENOMIC DNA]</scope>
    <source>
        <strain evidence="1 2">DSM 26133</strain>
    </source>
</reference>
<evidence type="ECO:0000313" key="2">
    <source>
        <dbReference type="Proteomes" id="UP000192472"/>
    </source>
</evidence>
<dbReference type="InterPro" id="IPR008969">
    <property type="entry name" value="CarboxyPept-like_regulatory"/>
</dbReference>
<protein>
    <submittedName>
        <fullName evidence="1">CarboxypepD_reg-like domain-containing protein</fullName>
    </submittedName>
</protein>
<dbReference type="OrthoDB" id="2247630at2"/>
<proteinExistence type="predicted"/>
<dbReference type="AlphaFoldDB" id="A0A1W2GBX1"/>
<keyword evidence="2" id="KW-1185">Reference proteome</keyword>
<organism evidence="1 2">
    <name type="scientific">Reichenbachiella faecimaris</name>
    <dbReference type="NCBI Taxonomy" id="692418"/>
    <lineage>
        <taxon>Bacteria</taxon>
        <taxon>Pseudomonadati</taxon>
        <taxon>Bacteroidota</taxon>
        <taxon>Cytophagia</taxon>
        <taxon>Cytophagales</taxon>
        <taxon>Reichenbachiellaceae</taxon>
        <taxon>Reichenbachiella</taxon>
    </lineage>
</organism>
<accession>A0A1W2GBX1</accession>
<dbReference type="STRING" id="692418.SAMN04488029_1873"/>
<dbReference type="EMBL" id="FWYF01000002">
    <property type="protein sequence ID" value="SMD34155.1"/>
    <property type="molecule type" value="Genomic_DNA"/>
</dbReference>
<gene>
    <name evidence="1" type="ORF">SAMN04488029_1873</name>
</gene>
<sequence length="280" mass="32359">MTGILGDLPGISCVMRPMIWISRMPVFFMLKLMAATLLVFFCLIQNASAQKITIHGQILDGMSLEELANVHVYLTEHLGTTTTHEGRFEFQVNHLDTLHFRLVGYDSLSLVVTSVEEVQKVILAMHRSTIILNDVEISSDFQANTIIKQPEREVYYVPGVKYSNKPTEKDYHMGLAAVGSPMTALYRAFSKQYKQEKKNYLYLKEKQAEDIVYSKAKANLDDAFDQMDQYFDEYYYRDFMQYSGLTLKRVAESSVYDLLQILPDAIVKYNEYLETREEEK</sequence>
<name>A0A1W2GBX1_REIFA</name>
<dbReference type="SUPFAM" id="SSF49464">
    <property type="entry name" value="Carboxypeptidase regulatory domain-like"/>
    <property type="match status" value="1"/>
</dbReference>
<evidence type="ECO:0000313" key="1">
    <source>
        <dbReference type="EMBL" id="SMD34155.1"/>
    </source>
</evidence>
<dbReference type="Proteomes" id="UP000192472">
    <property type="component" value="Unassembled WGS sequence"/>
</dbReference>
<dbReference type="Pfam" id="PF13715">
    <property type="entry name" value="CarbopepD_reg_2"/>
    <property type="match status" value="1"/>
</dbReference>